<organism evidence="1 2">
    <name type="scientific">Paramagnetospirillum marisnigri</name>
    <dbReference type="NCBI Taxonomy" id="1285242"/>
    <lineage>
        <taxon>Bacteria</taxon>
        <taxon>Pseudomonadati</taxon>
        <taxon>Pseudomonadota</taxon>
        <taxon>Alphaproteobacteria</taxon>
        <taxon>Rhodospirillales</taxon>
        <taxon>Magnetospirillaceae</taxon>
        <taxon>Paramagnetospirillum</taxon>
    </lineage>
</organism>
<name>A0A178MH18_9PROT</name>
<evidence type="ECO:0000313" key="1">
    <source>
        <dbReference type="EMBL" id="OAN47982.1"/>
    </source>
</evidence>
<proteinExistence type="predicted"/>
<dbReference type="EMBL" id="LWQT01000077">
    <property type="protein sequence ID" value="OAN47982.1"/>
    <property type="molecule type" value="Genomic_DNA"/>
</dbReference>
<gene>
    <name evidence="1" type="ORF">A6A04_04265</name>
</gene>
<evidence type="ECO:0000313" key="2">
    <source>
        <dbReference type="Proteomes" id="UP000078428"/>
    </source>
</evidence>
<dbReference type="RefSeq" id="WP_068494077.1">
    <property type="nucleotide sequence ID" value="NZ_LWQT01000077.1"/>
</dbReference>
<keyword evidence="2" id="KW-1185">Reference proteome</keyword>
<protein>
    <submittedName>
        <fullName evidence="1">Uncharacterized protein</fullName>
    </submittedName>
</protein>
<dbReference type="Proteomes" id="UP000078428">
    <property type="component" value="Unassembled WGS sequence"/>
</dbReference>
<reference evidence="1 2" key="1">
    <citation type="submission" date="2016-04" db="EMBL/GenBank/DDBJ databases">
        <title>Draft genome sequence of freshwater magnetotactic bacteria Magnetospirillum marisnigri SP-1 and Magnetospirillum moscoviense BB-1.</title>
        <authorList>
            <person name="Koziaeva V."/>
            <person name="Dziuba M.V."/>
            <person name="Ivanov T.M."/>
            <person name="Kuznetsov B."/>
            <person name="Grouzdev D.S."/>
        </authorList>
    </citation>
    <scope>NUCLEOTIDE SEQUENCE [LARGE SCALE GENOMIC DNA]</scope>
    <source>
        <strain evidence="1 2">SP-1</strain>
    </source>
</reference>
<comment type="caution">
    <text evidence="1">The sequence shown here is derived from an EMBL/GenBank/DDBJ whole genome shotgun (WGS) entry which is preliminary data.</text>
</comment>
<dbReference type="STRING" id="1285242.A6A04_04265"/>
<sequence>MASAAEIIAVIRSLPSVPFARLEVDDTEVSLVYEGRALARVGVASTDRPTLWSANQMLNDLAHQALFQSDIKTLAPAEAVNAAHQVLEWWDAVVCAIARENL</sequence>
<accession>A0A178MH18</accession>
<dbReference type="AlphaFoldDB" id="A0A178MH18"/>